<sequence>MSAACCYNCPGLTNRSTSPTKVRDDGSSRCVEAPPFFACMVTPVVASFIGLVIYLRTGQSPSKP</sequence>
<evidence type="ECO:0000313" key="3">
    <source>
        <dbReference type="Proteomes" id="UP000192247"/>
    </source>
</evidence>
<keyword evidence="3" id="KW-1185">Reference proteome</keyword>
<gene>
    <name evidence="2" type="ORF">BIW11_03678</name>
</gene>
<feature type="transmembrane region" description="Helical" evidence="1">
    <location>
        <begin position="35"/>
        <end position="55"/>
    </location>
</feature>
<protein>
    <submittedName>
        <fullName evidence="2">Uncharacterized protein</fullName>
    </submittedName>
</protein>
<dbReference type="AlphaFoldDB" id="A0A1V9XHI8"/>
<dbReference type="EMBL" id="MNPL01010709">
    <property type="protein sequence ID" value="OQR72969.1"/>
    <property type="molecule type" value="Genomic_DNA"/>
</dbReference>
<keyword evidence="1" id="KW-1133">Transmembrane helix</keyword>
<organism evidence="2 3">
    <name type="scientific">Tropilaelaps mercedesae</name>
    <dbReference type="NCBI Taxonomy" id="418985"/>
    <lineage>
        <taxon>Eukaryota</taxon>
        <taxon>Metazoa</taxon>
        <taxon>Ecdysozoa</taxon>
        <taxon>Arthropoda</taxon>
        <taxon>Chelicerata</taxon>
        <taxon>Arachnida</taxon>
        <taxon>Acari</taxon>
        <taxon>Parasitiformes</taxon>
        <taxon>Mesostigmata</taxon>
        <taxon>Gamasina</taxon>
        <taxon>Dermanyssoidea</taxon>
        <taxon>Laelapidae</taxon>
        <taxon>Tropilaelaps</taxon>
    </lineage>
</organism>
<comment type="caution">
    <text evidence="2">The sequence shown here is derived from an EMBL/GenBank/DDBJ whole genome shotgun (WGS) entry which is preliminary data.</text>
</comment>
<evidence type="ECO:0000256" key="1">
    <source>
        <dbReference type="SAM" id="Phobius"/>
    </source>
</evidence>
<name>A0A1V9XHI8_9ACAR</name>
<reference evidence="2 3" key="1">
    <citation type="journal article" date="2017" name="Gigascience">
        <title>Draft genome of the honey bee ectoparasitic mite, Tropilaelaps mercedesae, is shaped by the parasitic life history.</title>
        <authorList>
            <person name="Dong X."/>
            <person name="Armstrong S.D."/>
            <person name="Xia D."/>
            <person name="Makepeace B.L."/>
            <person name="Darby A.C."/>
            <person name="Kadowaki T."/>
        </authorList>
    </citation>
    <scope>NUCLEOTIDE SEQUENCE [LARGE SCALE GENOMIC DNA]</scope>
    <source>
        <strain evidence="2">Wuxi-XJTLU</strain>
    </source>
</reference>
<accession>A0A1V9XHI8</accession>
<dbReference type="Proteomes" id="UP000192247">
    <property type="component" value="Unassembled WGS sequence"/>
</dbReference>
<proteinExistence type="predicted"/>
<keyword evidence="1" id="KW-0472">Membrane</keyword>
<dbReference type="InParanoid" id="A0A1V9XHI8"/>
<keyword evidence="1" id="KW-0812">Transmembrane</keyword>
<evidence type="ECO:0000313" key="2">
    <source>
        <dbReference type="EMBL" id="OQR72969.1"/>
    </source>
</evidence>